<evidence type="ECO:0000256" key="3">
    <source>
        <dbReference type="ARBA" id="ARBA00022679"/>
    </source>
</evidence>
<keyword evidence="3" id="KW-0808">Transferase</keyword>
<feature type="domain" description="Type II methyltransferase M.TaqI-like" evidence="6">
    <location>
        <begin position="343"/>
        <end position="583"/>
    </location>
</feature>
<dbReference type="EC" id="2.1.1.72" evidence="1"/>
<reference evidence="7 8" key="1">
    <citation type="submission" date="2023-07" db="EMBL/GenBank/DDBJ databases">
        <title>Genomic Encyclopedia of Type Strains, Phase IV (KMG-IV): sequencing the most valuable type-strain genomes for metagenomic binning, comparative biology and taxonomic classification.</title>
        <authorList>
            <person name="Goeker M."/>
        </authorList>
    </citation>
    <scope>NUCLEOTIDE SEQUENCE [LARGE SCALE GENOMIC DNA]</scope>
    <source>
        <strain evidence="7 8">DSM 11549</strain>
    </source>
</reference>
<dbReference type="RefSeq" id="WP_307152536.1">
    <property type="nucleotide sequence ID" value="NZ_JAUSUK010000001.1"/>
</dbReference>
<dbReference type="InterPro" id="IPR029063">
    <property type="entry name" value="SAM-dependent_MTases_sf"/>
</dbReference>
<evidence type="ECO:0000259" key="6">
    <source>
        <dbReference type="Pfam" id="PF07669"/>
    </source>
</evidence>
<evidence type="ECO:0000313" key="7">
    <source>
        <dbReference type="EMBL" id="MDQ0324221.1"/>
    </source>
</evidence>
<evidence type="ECO:0000256" key="5">
    <source>
        <dbReference type="ARBA" id="ARBA00047942"/>
    </source>
</evidence>
<keyword evidence="2" id="KW-0489">Methyltransferase</keyword>
<dbReference type="PANTHER" id="PTHR33841:SF1">
    <property type="entry name" value="DNA METHYLTRANSFERASE A"/>
    <property type="match status" value="1"/>
</dbReference>
<protein>
    <recommendedName>
        <fullName evidence="1">site-specific DNA-methyltransferase (adenine-specific)</fullName>
        <ecNumber evidence="1">2.1.1.72</ecNumber>
    </recommendedName>
</protein>
<dbReference type="Pfam" id="PF07669">
    <property type="entry name" value="Eco57I"/>
    <property type="match status" value="1"/>
</dbReference>
<dbReference type="EMBL" id="JAUSUK010000001">
    <property type="protein sequence ID" value="MDQ0324221.1"/>
    <property type="molecule type" value="Genomic_DNA"/>
</dbReference>
<sequence>MASLDRTLRKDLEKTVKQARRVAEAGARNAVAQLGVGDAESPKHLSSEERALRNRLRAHGRQLGDRRDTRTGAQETARLVQECAYEHWHRMLFARFLAETDLLIEPDSGVAITLDEVQELAREKATDWLPLASDYAERMLPQIFRNDDPVLQISLPPETRSEMEDLLKGLPKAVFEADDSLGWVYQFWQADKKEAVNKSEVKIGADELPAVTQLFTEDYMVLFLLHNTLGAWWAGKVFAGNPALAASASSEDELRAACKVGDIEWGYLRFVRETGEDGAEGAWRPAAGTFDGWPEAAKDLTVLDPCMGSGHFLVFALPILVAFRMAEEGLAERAAIDAVLLDNLFGLEIDPRCTQIAAFNLAFAAWRRTGFHPLPPLNLACSGLAIGVTKAEWLKLAEKAVAAADPAAKRDLLGVEDNLLTHGLEERVKNGLEALYDLFATAPLLGSLIEPRGASADIFNEGFDKLEPLLAPILKAADSDEALEMAVVAHGTARAAQLLGQQFDLLITNVPYLSSGKQHTRIQAYIEKHFPKAGPDIATAFILRMLQHITVTGSVGVVSPWGWFYKDGYKDLRKEILSNKTLNLSAILGSRAFEQISGEEVSVTLTVLDGNSYRREKAIFIDASASMPGEKPISIMNSEPIWWNLSGGGSANKYLISAKAATSGILAERVRYANGIQTSDYPRCVLKFWETNPERPYWEFMQSTTRVNKPDAGLENILRWEDGEGELHSFLPSVIRGQNVWGKAGVAISATGELKASLYRGQMYDESLVALIPVDDRDLPALWALCSSDQFNNLVRQIDSGRKVRSGLVKIQFDRDQWNKVAQEKFSKVLPRPDTDDPTQWIFDGDPKKCVVPLQVATARLVGYQWPRQIGIEFPDCRTVSPDGLEQHSDSDGIACLTALKGEAQAHERITALLAQSFGGNWSAAKLARLLSDSDFSGRTLDDWLRDGFFDQHCALFQQRPFIWHIWDGRRDGFHALVNYHRLAAPNGEGRRTLEKLIYSYLGDWIDRQRADQKASVEGADARLAHAEYLRDELIKILEGEPPYDIFVRWKPLHEQPIGWDPDINDGVRMNIRPFMTARPLGAKAKGACILRATPKIKWDKDRGKEPTRDKDDYPWFWGWDETSVDFAGRDKFDGNRWNDLHYSRAVKQAARDRRRAKSGGAS</sequence>
<keyword evidence="4" id="KW-0949">S-adenosyl-L-methionine</keyword>
<proteinExistence type="predicted"/>
<dbReference type="SUPFAM" id="SSF53335">
    <property type="entry name" value="S-adenosyl-L-methionine-dependent methyltransferases"/>
    <property type="match status" value="1"/>
</dbReference>
<comment type="caution">
    <text evidence="7">The sequence shown here is derived from an EMBL/GenBank/DDBJ whole genome shotgun (WGS) entry which is preliminary data.</text>
</comment>
<evidence type="ECO:0000256" key="1">
    <source>
        <dbReference type="ARBA" id="ARBA00011900"/>
    </source>
</evidence>
<organism evidence="7 8">
    <name type="scientific">Rhodopseudomonas julia</name>
    <dbReference type="NCBI Taxonomy" id="200617"/>
    <lineage>
        <taxon>Bacteria</taxon>
        <taxon>Pseudomonadati</taxon>
        <taxon>Pseudomonadota</taxon>
        <taxon>Alphaproteobacteria</taxon>
        <taxon>Hyphomicrobiales</taxon>
        <taxon>Nitrobacteraceae</taxon>
        <taxon>Rhodopseudomonas</taxon>
    </lineage>
</organism>
<dbReference type="PANTHER" id="PTHR33841">
    <property type="entry name" value="DNA METHYLTRANSFERASE YEEA-RELATED"/>
    <property type="match status" value="1"/>
</dbReference>
<gene>
    <name evidence="7" type="ORF">J2R99_000070</name>
</gene>
<evidence type="ECO:0000313" key="8">
    <source>
        <dbReference type="Proteomes" id="UP001230253"/>
    </source>
</evidence>
<accession>A0ABU0C127</accession>
<name>A0ABU0C127_9BRAD</name>
<dbReference type="InterPro" id="IPR011639">
    <property type="entry name" value="MethylTrfase_TaqI-like_dom"/>
</dbReference>
<dbReference type="PRINTS" id="PR00507">
    <property type="entry name" value="N12N6MTFRASE"/>
</dbReference>
<keyword evidence="8" id="KW-1185">Reference proteome</keyword>
<dbReference type="Proteomes" id="UP001230253">
    <property type="component" value="Unassembled WGS sequence"/>
</dbReference>
<evidence type="ECO:0000256" key="2">
    <source>
        <dbReference type="ARBA" id="ARBA00022603"/>
    </source>
</evidence>
<comment type="catalytic activity">
    <reaction evidence="5">
        <text>a 2'-deoxyadenosine in DNA + S-adenosyl-L-methionine = an N(6)-methyl-2'-deoxyadenosine in DNA + S-adenosyl-L-homocysteine + H(+)</text>
        <dbReference type="Rhea" id="RHEA:15197"/>
        <dbReference type="Rhea" id="RHEA-COMP:12418"/>
        <dbReference type="Rhea" id="RHEA-COMP:12419"/>
        <dbReference type="ChEBI" id="CHEBI:15378"/>
        <dbReference type="ChEBI" id="CHEBI:57856"/>
        <dbReference type="ChEBI" id="CHEBI:59789"/>
        <dbReference type="ChEBI" id="CHEBI:90615"/>
        <dbReference type="ChEBI" id="CHEBI:90616"/>
        <dbReference type="EC" id="2.1.1.72"/>
    </reaction>
</comment>
<evidence type="ECO:0000256" key="4">
    <source>
        <dbReference type="ARBA" id="ARBA00022691"/>
    </source>
</evidence>
<dbReference type="Gene3D" id="3.40.50.150">
    <property type="entry name" value="Vaccinia Virus protein VP39"/>
    <property type="match status" value="1"/>
</dbReference>
<dbReference type="InterPro" id="IPR050953">
    <property type="entry name" value="N4_N6_ade-DNA_methylase"/>
</dbReference>